<proteinExistence type="predicted"/>
<feature type="domain" description="F-box" evidence="1">
    <location>
        <begin position="31"/>
        <end position="78"/>
    </location>
</feature>
<dbReference type="Pfam" id="PF12937">
    <property type="entry name" value="F-box-like"/>
    <property type="match status" value="1"/>
</dbReference>
<gene>
    <name evidence="2" type="ORF">Lalb_Chr15g0084891</name>
</gene>
<organism evidence="2 3">
    <name type="scientific">Lupinus albus</name>
    <name type="common">White lupine</name>
    <name type="synonym">Lupinus termis</name>
    <dbReference type="NCBI Taxonomy" id="3870"/>
    <lineage>
        <taxon>Eukaryota</taxon>
        <taxon>Viridiplantae</taxon>
        <taxon>Streptophyta</taxon>
        <taxon>Embryophyta</taxon>
        <taxon>Tracheophyta</taxon>
        <taxon>Spermatophyta</taxon>
        <taxon>Magnoliopsida</taxon>
        <taxon>eudicotyledons</taxon>
        <taxon>Gunneridae</taxon>
        <taxon>Pentapetalae</taxon>
        <taxon>rosids</taxon>
        <taxon>fabids</taxon>
        <taxon>Fabales</taxon>
        <taxon>Fabaceae</taxon>
        <taxon>Papilionoideae</taxon>
        <taxon>50 kb inversion clade</taxon>
        <taxon>genistoids sensu lato</taxon>
        <taxon>core genistoids</taxon>
        <taxon>Genisteae</taxon>
        <taxon>Lupinus</taxon>
    </lineage>
</organism>
<protein>
    <submittedName>
        <fullName evidence="2">Putative F-box domain-containing protein</fullName>
    </submittedName>
</protein>
<sequence>MGFSSCLKPFKFPKPAMETITVVEEEEFSTDPNWLDLPRDVTAMILHKLGVIEILLNAQNVCREWRKICKDPSMWRTIEITTAHNSYYFFYDLEKMFFHAVRLSCGHVKSIAIEFLVGSDSFVIYDPDSPDYLHHIDMPIPNPDVLQRLTYTATPSSAMWNSTPFR</sequence>
<dbReference type="InterPro" id="IPR036047">
    <property type="entry name" value="F-box-like_dom_sf"/>
</dbReference>
<dbReference type="Gene3D" id="1.20.1280.50">
    <property type="match status" value="1"/>
</dbReference>
<evidence type="ECO:0000313" key="2">
    <source>
        <dbReference type="EMBL" id="KAE9598804.1"/>
    </source>
</evidence>
<dbReference type="EMBL" id="WOCE01000015">
    <property type="protein sequence ID" value="KAE9598804.1"/>
    <property type="molecule type" value="Genomic_DNA"/>
</dbReference>
<dbReference type="PROSITE" id="PS50181">
    <property type="entry name" value="FBOX"/>
    <property type="match status" value="1"/>
</dbReference>
<dbReference type="CDD" id="cd22164">
    <property type="entry name" value="F-box_AtSKIP19-like"/>
    <property type="match status" value="1"/>
</dbReference>
<reference evidence="3" key="1">
    <citation type="journal article" date="2020" name="Nat. Commun.">
        <title>Genome sequence of the cluster root forming white lupin.</title>
        <authorList>
            <person name="Hufnagel B."/>
            <person name="Marques A."/>
            <person name="Soriano A."/>
            <person name="Marques L."/>
            <person name="Divol F."/>
            <person name="Doumas P."/>
            <person name="Sallet E."/>
            <person name="Mancinotti D."/>
            <person name="Carrere S."/>
            <person name="Marande W."/>
            <person name="Arribat S."/>
            <person name="Keller J."/>
            <person name="Huneau C."/>
            <person name="Blein T."/>
            <person name="Aime D."/>
            <person name="Laguerre M."/>
            <person name="Taylor J."/>
            <person name="Schubert V."/>
            <person name="Nelson M."/>
            <person name="Geu-Flores F."/>
            <person name="Crespi M."/>
            <person name="Gallardo-Guerrero K."/>
            <person name="Delaux P.-M."/>
            <person name="Salse J."/>
            <person name="Berges H."/>
            <person name="Guyot R."/>
            <person name="Gouzy J."/>
            <person name="Peret B."/>
        </authorList>
    </citation>
    <scope>NUCLEOTIDE SEQUENCE [LARGE SCALE GENOMIC DNA]</scope>
    <source>
        <strain evidence="3">cv. Amiga</strain>
    </source>
</reference>
<evidence type="ECO:0000313" key="3">
    <source>
        <dbReference type="Proteomes" id="UP000447434"/>
    </source>
</evidence>
<accession>A0A6A4PC87</accession>
<dbReference type="Proteomes" id="UP000447434">
    <property type="component" value="Chromosome 15"/>
</dbReference>
<dbReference type="OrthoDB" id="2095648at2759"/>
<dbReference type="InterPro" id="IPR001810">
    <property type="entry name" value="F-box_dom"/>
</dbReference>
<dbReference type="AlphaFoldDB" id="A0A6A4PC87"/>
<dbReference type="PANTHER" id="PTHR38926">
    <property type="entry name" value="F-BOX DOMAIN CONTAINING PROTEIN, EXPRESSED"/>
    <property type="match status" value="1"/>
</dbReference>
<name>A0A6A4PC87_LUPAL</name>
<evidence type="ECO:0000259" key="1">
    <source>
        <dbReference type="PROSITE" id="PS50181"/>
    </source>
</evidence>
<dbReference type="SUPFAM" id="SSF81383">
    <property type="entry name" value="F-box domain"/>
    <property type="match status" value="1"/>
</dbReference>
<keyword evidence="3" id="KW-1185">Reference proteome</keyword>
<dbReference type="PANTHER" id="PTHR38926:SF2">
    <property type="entry name" value="F-BOX_LRR-REPEAT PROTEIN 21-RELATED"/>
    <property type="match status" value="1"/>
</dbReference>
<comment type="caution">
    <text evidence="2">The sequence shown here is derived from an EMBL/GenBank/DDBJ whole genome shotgun (WGS) entry which is preliminary data.</text>
</comment>